<evidence type="ECO:0000313" key="1">
    <source>
        <dbReference type="Proteomes" id="UP000887565"/>
    </source>
</evidence>
<dbReference type="WBParaSite" id="nRc.2.0.1.t01805-RA">
    <property type="protein sequence ID" value="nRc.2.0.1.t01805-RA"/>
    <property type="gene ID" value="nRc.2.0.1.g01805"/>
</dbReference>
<reference evidence="2" key="1">
    <citation type="submission" date="2022-11" db="UniProtKB">
        <authorList>
            <consortium name="WormBaseParasite"/>
        </authorList>
    </citation>
    <scope>IDENTIFICATION</scope>
</reference>
<accession>A0A915HK25</accession>
<protein>
    <submittedName>
        <fullName evidence="2">Uncharacterized protein</fullName>
    </submittedName>
</protein>
<evidence type="ECO:0000313" key="2">
    <source>
        <dbReference type="WBParaSite" id="nRc.2.0.1.t01805-RA"/>
    </source>
</evidence>
<dbReference type="Proteomes" id="UP000887565">
    <property type="component" value="Unplaced"/>
</dbReference>
<proteinExistence type="predicted"/>
<organism evidence="1 2">
    <name type="scientific">Romanomermis culicivorax</name>
    <name type="common">Nematode worm</name>
    <dbReference type="NCBI Taxonomy" id="13658"/>
    <lineage>
        <taxon>Eukaryota</taxon>
        <taxon>Metazoa</taxon>
        <taxon>Ecdysozoa</taxon>
        <taxon>Nematoda</taxon>
        <taxon>Enoplea</taxon>
        <taxon>Dorylaimia</taxon>
        <taxon>Mermithida</taxon>
        <taxon>Mermithoidea</taxon>
        <taxon>Mermithidae</taxon>
        <taxon>Romanomermis</taxon>
    </lineage>
</organism>
<keyword evidence="1" id="KW-1185">Reference proteome</keyword>
<sequence>MKRLFGVKISAKVDCVPLLLTSRYFQQCLKALPYFVRCRSRPGSAGVGRGYPYPVLVNAGRHYPTNPHQDH</sequence>
<name>A0A915HK25_ROMCU</name>
<dbReference type="AlphaFoldDB" id="A0A915HK25"/>